<keyword evidence="4" id="KW-1185">Reference proteome</keyword>
<dbReference type="InterPro" id="IPR046342">
    <property type="entry name" value="CBS_dom_sf"/>
</dbReference>
<name>A0A563D972_9FLAO</name>
<gene>
    <name evidence="3" type="ORF">ETU09_08875</name>
</gene>
<protein>
    <submittedName>
        <fullName evidence="3">CBS domain-containing protein</fullName>
    </submittedName>
</protein>
<accession>A0A563D972</accession>
<evidence type="ECO:0000313" key="3">
    <source>
        <dbReference type="EMBL" id="TWP26667.1"/>
    </source>
</evidence>
<dbReference type="OrthoDB" id="1523762at2"/>
<dbReference type="Gene3D" id="3.10.580.10">
    <property type="entry name" value="CBS-domain"/>
    <property type="match status" value="1"/>
</dbReference>
<organism evidence="3 4">
    <name type="scientific">Apibacter muscae</name>
    <dbReference type="NCBI Taxonomy" id="2509004"/>
    <lineage>
        <taxon>Bacteria</taxon>
        <taxon>Pseudomonadati</taxon>
        <taxon>Bacteroidota</taxon>
        <taxon>Flavobacteriia</taxon>
        <taxon>Flavobacteriales</taxon>
        <taxon>Weeksellaceae</taxon>
        <taxon>Apibacter</taxon>
    </lineage>
</organism>
<dbReference type="RefSeq" id="WP_146293163.1">
    <property type="nucleotide sequence ID" value="NZ_SELH01000025.1"/>
</dbReference>
<dbReference type="Proteomes" id="UP000319499">
    <property type="component" value="Unassembled WGS sequence"/>
</dbReference>
<comment type="caution">
    <text evidence="3">The sequence shown here is derived from an EMBL/GenBank/DDBJ whole genome shotgun (WGS) entry which is preliminary data.</text>
</comment>
<dbReference type="Pfam" id="PF00571">
    <property type="entry name" value="CBS"/>
    <property type="match status" value="1"/>
</dbReference>
<dbReference type="InterPro" id="IPR000644">
    <property type="entry name" value="CBS_dom"/>
</dbReference>
<keyword evidence="1" id="KW-0129">CBS domain</keyword>
<evidence type="ECO:0000259" key="2">
    <source>
        <dbReference type="PROSITE" id="PS51371"/>
    </source>
</evidence>
<dbReference type="AlphaFoldDB" id="A0A563D972"/>
<dbReference type="PROSITE" id="PS51371">
    <property type="entry name" value="CBS"/>
    <property type="match status" value="1"/>
</dbReference>
<feature type="domain" description="CBS" evidence="2">
    <location>
        <begin position="7"/>
        <end position="63"/>
    </location>
</feature>
<proteinExistence type="predicted"/>
<dbReference type="SUPFAM" id="SSF54631">
    <property type="entry name" value="CBS-domain pair"/>
    <property type="match status" value="1"/>
</dbReference>
<reference evidence="3 4" key="1">
    <citation type="submission" date="2019-02" db="EMBL/GenBank/DDBJ databases">
        <title>Apibacter muscae sp. nov.: a novel member of the house fly microbiota.</title>
        <authorList>
            <person name="Park R."/>
        </authorList>
    </citation>
    <scope>NUCLEOTIDE SEQUENCE [LARGE SCALE GENOMIC DNA]</scope>
    <source>
        <strain evidence="3 4">AL1</strain>
    </source>
</reference>
<evidence type="ECO:0000256" key="1">
    <source>
        <dbReference type="PROSITE-ProRule" id="PRU00703"/>
    </source>
</evidence>
<evidence type="ECO:0000313" key="4">
    <source>
        <dbReference type="Proteomes" id="UP000319499"/>
    </source>
</evidence>
<dbReference type="EMBL" id="SELH01000025">
    <property type="protein sequence ID" value="TWP26667.1"/>
    <property type="molecule type" value="Genomic_DNA"/>
</dbReference>
<sequence>MIITEYISKNFQTINIKSSIEKAKSLMFEQQVNHLPVLNEGKLLGNLNASLVSKINPEDTIDKYIVELEDFYLHNTVLIFDSLKPFSDNETNVLPILNDKEEYLGVVLEETIIDEFSSLPFISDYGWFIGITTPIKKYSISEISNIVESNNGQILGLTVVKTDLETTQILLKIKAENISSIGDTFERFGYIITNRYFEDIKKELLKDRYNQLQKFMEV</sequence>